<accession>A0A6J5PC08</accession>
<dbReference type="EMBL" id="LR797254">
    <property type="protein sequence ID" value="CAB4198294.1"/>
    <property type="molecule type" value="Genomic_DNA"/>
</dbReference>
<dbReference type="EMBL" id="LR796844">
    <property type="protein sequence ID" value="CAB4169420.1"/>
    <property type="molecule type" value="Genomic_DNA"/>
</dbReference>
<protein>
    <submittedName>
        <fullName evidence="1">Uncharacterized protein</fullName>
    </submittedName>
</protein>
<evidence type="ECO:0000313" key="1">
    <source>
        <dbReference type="EMBL" id="CAB4169420.1"/>
    </source>
</evidence>
<proteinExistence type="predicted"/>
<reference evidence="1" key="1">
    <citation type="submission" date="2020-05" db="EMBL/GenBank/DDBJ databases">
        <authorList>
            <person name="Chiriac C."/>
            <person name="Salcher M."/>
            <person name="Ghai R."/>
            <person name="Kavagutti S V."/>
        </authorList>
    </citation>
    <scope>NUCLEOTIDE SEQUENCE</scope>
</reference>
<name>A0A6J5PC08_9CAUD</name>
<gene>
    <name evidence="2" type="ORF">UFOVP1305_66</name>
    <name evidence="1" type="ORF">UFOVP896_11</name>
</gene>
<evidence type="ECO:0000313" key="2">
    <source>
        <dbReference type="EMBL" id="CAB4198294.1"/>
    </source>
</evidence>
<sequence>MLLFVSKSLTQDHHPKGNIMRATKKSNRVTANLTKRDGRIAITVDPTENVGRTFTTGTAVDIDLGDGTRIYVLGQYLGDEKRFGSVVSIFDYRY</sequence>
<organism evidence="1">
    <name type="scientific">uncultured Caudovirales phage</name>
    <dbReference type="NCBI Taxonomy" id="2100421"/>
    <lineage>
        <taxon>Viruses</taxon>
        <taxon>Duplodnaviria</taxon>
        <taxon>Heunggongvirae</taxon>
        <taxon>Uroviricota</taxon>
        <taxon>Caudoviricetes</taxon>
        <taxon>Peduoviridae</taxon>
        <taxon>Maltschvirus</taxon>
        <taxon>Maltschvirus maltsch</taxon>
    </lineage>
</organism>